<protein>
    <submittedName>
        <fullName evidence="2">Uncharacterized protein</fullName>
    </submittedName>
</protein>
<evidence type="ECO:0000313" key="3">
    <source>
        <dbReference type="Proteomes" id="UP000639859"/>
    </source>
</evidence>
<evidence type="ECO:0000313" key="2">
    <source>
        <dbReference type="EMBL" id="MBI1684068.1"/>
    </source>
</evidence>
<accession>A0ABS0SWV3</accession>
<gene>
    <name evidence="2" type="ORF">I4Q42_10345</name>
</gene>
<keyword evidence="1" id="KW-1133">Transmembrane helix</keyword>
<feature type="transmembrane region" description="Helical" evidence="1">
    <location>
        <begin position="42"/>
        <end position="64"/>
    </location>
</feature>
<evidence type="ECO:0000256" key="1">
    <source>
        <dbReference type="SAM" id="Phobius"/>
    </source>
</evidence>
<name>A0ABS0SWV3_9CAUL</name>
<reference evidence="2 3" key="1">
    <citation type="submission" date="2020-11" db="EMBL/GenBank/DDBJ databases">
        <title>genome sequence of strain KACC 18849.</title>
        <authorList>
            <person name="Gao J."/>
            <person name="Zhang X."/>
        </authorList>
    </citation>
    <scope>NUCLEOTIDE SEQUENCE [LARGE SCALE GENOMIC DNA]</scope>
    <source>
        <strain evidence="2 3">KACC 18849</strain>
    </source>
</reference>
<keyword evidence="3" id="KW-1185">Reference proteome</keyword>
<dbReference type="RefSeq" id="WP_198575997.1">
    <property type="nucleotide sequence ID" value="NZ_JADWOX010000006.1"/>
</dbReference>
<proteinExistence type="predicted"/>
<keyword evidence="1" id="KW-0812">Transmembrane</keyword>
<comment type="caution">
    <text evidence="2">The sequence shown here is derived from an EMBL/GenBank/DDBJ whole genome shotgun (WGS) entry which is preliminary data.</text>
</comment>
<dbReference type="Proteomes" id="UP000639859">
    <property type="component" value="Unassembled WGS sequence"/>
</dbReference>
<dbReference type="EMBL" id="JADWOX010000006">
    <property type="protein sequence ID" value="MBI1684068.1"/>
    <property type="molecule type" value="Genomic_DNA"/>
</dbReference>
<organism evidence="2 3">
    <name type="scientific">Caulobacter hibisci</name>
    <dbReference type="NCBI Taxonomy" id="2035993"/>
    <lineage>
        <taxon>Bacteria</taxon>
        <taxon>Pseudomonadati</taxon>
        <taxon>Pseudomonadota</taxon>
        <taxon>Alphaproteobacteria</taxon>
        <taxon>Caulobacterales</taxon>
        <taxon>Caulobacteraceae</taxon>
        <taxon>Caulobacter</taxon>
    </lineage>
</organism>
<feature type="transmembrane region" description="Helical" evidence="1">
    <location>
        <begin position="71"/>
        <end position="91"/>
    </location>
</feature>
<keyword evidence="1" id="KW-0472">Membrane</keyword>
<sequence length="93" mass="9857">MTRSAMSDRLWALARPLAWTLVAVALTAPAIAMRLTPEVHWTALDFAAAAILLIGGGLACEVFAWRVRSRAARIAFSLGVVAVVGLIWGAAIN</sequence>